<comment type="caution">
    <text evidence="1">The sequence shown here is derived from an EMBL/GenBank/DDBJ whole genome shotgun (WGS) entry which is preliminary data.</text>
</comment>
<dbReference type="EMBL" id="CAJVQB010031614">
    <property type="protein sequence ID" value="CAG8817145.1"/>
    <property type="molecule type" value="Genomic_DNA"/>
</dbReference>
<gene>
    <name evidence="1" type="ORF">GMARGA_LOCUS26726</name>
</gene>
<keyword evidence="2" id="KW-1185">Reference proteome</keyword>
<name>A0ABN7W5K9_GIGMA</name>
<sequence>TKNRAIQDSKLLLETLSLTTLAEFSDKKTNIRINGGSNFTVGASSAEVKIAGFGINFGKKLSLACRLLKKGDKWTLWKMLMPAEIK</sequence>
<reference evidence="1 2" key="1">
    <citation type="submission" date="2021-06" db="EMBL/GenBank/DDBJ databases">
        <authorList>
            <person name="Kallberg Y."/>
            <person name="Tangrot J."/>
            <person name="Rosling A."/>
        </authorList>
    </citation>
    <scope>NUCLEOTIDE SEQUENCE [LARGE SCALE GENOMIC DNA]</scope>
    <source>
        <strain evidence="1 2">120-4 pot B 10/14</strain>
    </source>
</reference>
<evidence type="ECO:0000313" key="2">
    <source>
        <dbReference type="Proteomes" id="UP000789901"/>
    </source>
</evidence>
<organism evidence="1 2">
    <name type="scientific">Gigaspora margarita</name>
    <dbReference type="NCBI Taxonomy" id="4874"/>
    <lineage>
        <taxon>Eukaryota</taxon>
        <taxon>Fungi</taxon>
        <taxon>Fungi incertae sedis</taxon>
        <taxon>Mucoromycota</taxon>
        <taxon>Glomeromycotina</taxon>
        <taxon>Glomeromycetes</taxon>
        <taxon>Diversisporales</taxon>
        <taxon>Gigasporaceae</taxon>
        <taxon>Gigaspora</taxon>
    </lineage>
</organism>
<evidence type="ECO:0000313" key="1">
    <source>
        <dbReference type="EMBL" id="CAG8817145.1"/>
    </source>
</evidence>
<feature type="non-terminal residue" evidence="1">
    <location>
        <position position="1"/>
    </location>
</feature>
<proteinExistence type="predicted"/>
<protein>
    <submittedName>
        <fullName evidence="1">44155_t:CDS:1</fullName>
    </submittedName>
</protein>
<dbReference type="Proteomes" id="UP000789901">
    <property type="component" value="Unassembled WGS sequence"/>
</dbReference>
<accession>A0ABN7W5K9</accession>
<feature type="non-terminal residue" evidence="1">
    <location>
        <position position="86"/>
    </location>
</feature>